<feature type="compositionally biased region" description="Polar residues" evidence="3">
    <location>
        <begin position="107"/>
        <end position="116"/>
    </location>
</feature>
<feature type="compositionally biased region" description="Acidic residues" evidence="3">
    <location>
        <begin position="148"/>
        <end position="170"/>
    </location>
</feature>
<evidence type="ECO:0000313" key="6">
    <source>
        <dbReference type="Proteomes" id="UP000283841"/>
    </source>
</evidence>
<protein>
    <recommendedName>
        <fullName evidence="4">Tetratricopeptide SHNi-TPR domain-containing protein</fullName>
    </recommendedName>
</protein>
<evidence type="ECO:0000256" key="1">
    <source>
        <dbReference type="ARBA" id="ARBA00022737"/>
    </source>
</evidence>
<comment type="caution">
    <text evidence="5">The sequence shown here is derived from an EMBL/GenBank/DDBJ whole genome shotgun (WGS) entry which is preliminary data.</text>
</comment>
<sequence>MAETNDVEHVAEETKQEETPEQLRAQLANLTERANAREALKDYNTAAELYSQAMEIQAQLNGEMSPENADLLYAYGKSLYNVAVSKSDVLGTKVAGKAADSEPAPAQPSNKSGSKSTGQGATQKGATGETGQTKTEENRPYFQFTGDENFDVSDSEEGEDAENEGPDEEEDDFANAFEVLDLARVLVLRKLEDVENKDSSSGKAADMPPEVKTLKERLSDIHDLQAEISLEAERFADAVSDLRAALELKESLFPFEDPTVAECHYKLSLALEFDSVHKAEDGTVSEDQSGADTEKREEAIKHMEKAIESCKVRMAKEQSKLDNGEVTDEDKVAAAKRKIGNVKEIVADMEQRLLDLRRGPVSAAQNDDLNPLNGLLGQILGQAPEQQKAKLEEAVKNANDLSSFVKKKKQPAPAPAPAATGEKRSVDADGEQPSKRAKVEESTEE</sequence>
<name>A0A443HHQ5_BYSSP</name>
<feature type="region of interest" description="Disordered" evidence="3">
    <location>
        <begin position="402"/>
        <end position="445"/>
    </location>
</feature>
<dbReference type="SUPFAM" id="SSF48452">
    <property type="entry name" value="TPR-like"/>
    <property type="match status" value="1"/>
</dbReference>
<dbReference type="Proteomes" id="UP000283841">
    <property type="component" value="Unassembled WGS sequence"/>
</dbReference>
<dbReference type="PANTHER" id="PTHR15081">
    <property type="entry name" value="NUCLEAR AUTOANTIGENIC SPERM PROTEIN NASP -RELATED"/>
    <property type="match status" value="1"/>
</dbReference>
<evidence type="ECO:0000313" key="5">
    <source>
        <dbReference type="EMBL" id="RWQ91344.1"/>
    </source>
</evidence>
<evidence type="ECO:0000256" key="3">
    <source>
        <dbReference type="SAM" id="MobiDB-lite"/>
    </source>
</evidence>
<accession>A0A443HHQ5</accession>
<dbReference type="Gene3D" id="1.25.40.10">
    <property type="entry name" value="Tetratricopeptide repeat domain"/>
    <property type="match status" value="1"/>
</dbReference>
<dbReference type="GO" id="GO:0034080">
    <property type="term" value="P:CENP-A containing chromatin assembly"/>
    <property type="evidence" value="ECO:0007669"/>
    <property type="project" value="TreeGrafter"/>
</dbReference>
<gene>
    <name evidence="5" type="ORF">C8Q69DRAFT_190922</name>
</gene>
<keyword evidence="6" id="KW-1185">Reference proteome</keyword>
<dbReference type="InterPro" id="IPR011990">
    <property type="entry name" value="TPR-like_helical_dom_sf"/>
</dbReference>
<dbReference type="InterPro" id="IPR051730">
    <property type="entry name" value="NASP-like"/>
</dbReference>
<evidence type="ECO:0000256" key="2">
    <source>
        <dbReference type="ARBA" id="ARBA00022803"/>
    </source>
</evidence>
<evidence type="ECO:0000259" key="4">
    <source>
        <dbReference type="Pfam" id="PF10516"/>
    </source>
</evidence>
<dbReference type="Pfam" id="PF10516">
    <property type="entry name" value="SHNi-TPR"/>
    <property type="match status" value="1"/>
</dbReference>
<dbReference type="GO" id="GO:0006335">
    <property type="term" value="P:DNA replication-dependent chromatin assembly"/>
    <property type="evidence" value="ECO:0007669"/>
    <property type="project" value="TreeGrafter"/>
</dbReference>
<dbReference type="STRING" id="264951.A0A443HHQ5"/>
<reference evidence="5 6" key="1">
    <citation type="journal article" date="2018" name="Front. Microbiol.">
        <title>Genomic and genetic insights into a cosmopolitan fungus, Paecilomyces variotii (Eurotiales).</title>
        <authorList>
            <person name="Urquhart A.S."/>
            <person name="Mondo S.J."/>
            <person name="Makela M.R."/>
            <person name="Hane J.K."/>
            <person name="Wiebenga A."/>
            <person name="He G."/>
            <person name="Mihaltcheva S."/>
            <person name="Pangilinan J."/>
            <person name="Lipzen A."/>
            <person name="Barry K."/>
            <person name="de Vries R.P."/>
            <person name="Grigoriev I.V."/>
            <person name="Idnurm A."/>
        </authorList>
    </citation>
    <scope>NUCLEOTIDE SEQUENCE [LARGE SCALE GENOMIC DNA]</scope>
    <source>
        <strain evidence="5 6">CBS 101075</strain>
    </source>
</reference>
<dbReference type="VEuPathDB" id="FungiDB:C8Q69DRAFT_190922"/>
<dbReference type="RefSeq" id="XP_028480989.1">
    <property type="nucleotide sequence ID" value="XM_028625972.1"/>
</dbReference>
<dbReference type="GeneID" id="39595249"/>
<feature type="region of interest" description="Disordered" evidence="3">
    <location>
        <begin position="1"/>
        <end position="22"/>
    </location>
</feature>
<keyword evidence="2" id="KW-0802">TPR repeat</keyword>
<feature type="region of interest" description="Disordered" evidence="3">
    <location>
        <begin position="96"/>
        <end position="170"/>
    </location>
</feature>
<organism evidence="5 6">
    <name type="scientific">Byssochlamys spectabilis</name>
    <name type="common">Paecilomyces variotii</name>
    <dbReference type="NCBI Taxonomy" id="264951"/>
    <lineage>
        <taxon>Eukaryota</taxon>
        <taxon>Fungi</taxon>
        <taxon>Dikarya</taxon>
        <taxon>Ascomycota</taxon>
        <taxon>Pezizomycotina</taxon>
        <taxon>Eurotiomycetes</taxon>
        <taxon>Eurotiomycetidae</taxon>
        <taxon>Eurotiales</taxon>
        <taxon>Thermoascaceae</taxon>
        <taxon>Paecilomyces</taxon>
    </lineage>
</organism>
<feature type="compositionally biased region" description="Basic and acidic residues" evidence="3">
    <location>
        <begin position="421"/>
        <end position="445"/>
    </location>
</feature>
<feature type="compositionally biased region" description="Low complexity" evidence="3">
    <location>
        <begin position="117"/>
        <end position="133"/>
    </location>
</feature>
<dbReference type="GO" id="GO:0042393">
    <property type="term" value="F:histone binding"/>
    <property type="evidence" value="ECO:0007669"/>
    <property type="project" value="TreeGrafter"/>
</dbReference>
<dbReference type="PANTHER" id="PTHR15081:SF1">
    <property type="entry name" value="NUCLEAR AUTOANTIGENIC SPERM PROTEIN"/>
    <property type="match status" value="1"/>
</dbReference>
<dbReference type="InterPro" id="IPR019544">
    <property type="entry name" value="Tetratricopeptide_SHNi-TPR_dom"/>
</dbReference>
<dbReference type="EMBL" id="RCNU01000022">
    <property type="protein sequence ID" value="RWQ91344.1"/>
    <property type="molecule type" value="Genomic_DNA"/>
</dbReference>
<feature type="compositionally biased region" description="Basic and acidic residues" evidence="3">
    <location>
        <begin position="1"/>
        <end position="18"/>
    </location>
</feature>
<feature type="domain" description="Tetratricopeptide SHNi-TPR" evidence="4">
    <location>
        <begin position="219"/>
        <end position="256"/>
    </location>
</feature>
<dbReference type="GO" id="GO:0005654">
    <property type="term" value="C:nucleoplasm"/>
    <property type="evidence" value="ECO:0007669"/>
    <property type="project" value="TreeGrafter"/>
</dbReference>
<dbReference type="AlphaFoldDB" id="A0A443HHQ5"/>
<proteinExistence type="predicted"/>
<keyword evidence="1" id="KW-0677">Repeat</keyword>